<dbReference type="GO" id="GO:0019288">
    <property type="term" value="P:isopentenyl diphosphate biosynthetic process, methylerythritol 4-phosphate pathway"/>
    <property type="evidence" value="ECO:0007669"/>
    <property type="project" value="UniProtKB-UniRule"/>
</dbReference>
<accession>A0A832LW49</accession>
<evidence type="ECO:0000256" key="6">
    <source>
        <dbReference type="HAMAP-Rule" id="MF_00061"/>
    </source>
</evidence>
<evidence type="ECO:0000313" key="8">
    <source>
        <dbReference type="EMBL" id="HGV55307.1"/>
    </source>
</evidence>
<proteinExistence type="inferred from homology"/>
<dbReference type="PANTHER" id="PTHR43527">
    <property type="entry name" value="4-DIPHOSPHOCYTIDYL-2-C-METHYL-D-ERYTHRITOL KINASE, CHLOROPLASTIC"/>
    <property type="match status" value="1"/>
</dbReference>
<dbReference type="NCBIfam" id="TIGR00154">
    <property type="entry name" value="ispE"/>
    <property type="match status" value="1"/>
</dbReference>
<dbReference type="InterPro" id="IPR004424">
    <property type="entry name" value="IspE"/>
</dbReference>
<sequence length="277" mass="31519">MCKALWLISPAKINLFLQVLRKREDNYHEIYSLFQKISLYDEIELRRGKTEFSLSFSCEEEIPLEKNLLFKTWRLFKEAFSVGEEISLRVKKRIPLGAGLGGGSSNAGTLLKALGQLFGIPKDKLYPLAIKLGADVPFFLEDYRAALARGIGEHLEEAPSFEAYYLLIYPGFKIETAWAYQNLNLTKAREPVYYEATLPPWESPQGLINDFKVLIYRHYPIYHELERHLYDLGAIAVNLSGTGSTIYGVFGEPPVEAYARLKKLIKGGKIFLAKNLT</sequence>
<dbReference type="HAMAP" id="MF_00061">
    <property type="entry name" value="IspE"/>
    <property type="match status" value="1"/>
</dbReference>
<organism evidence="8">
    <name type="scientific">Caldimicrobium thiodismutans</name>
    <dbReference type="NCBI Taxonomy" id="1653476"/>
    <lineage>
        <taxon>Bacteria</taxon>
        <taxon>Pseudomonadati</taxon>
        <taxon>Thermodesulfobacteriota</taxon>
        <taxon>Thermodesulfobacteria</taxon>
        <taxon>Thermodesulfobacteriales</taxon>
        <taxon>Thermodesulfobacteriaceae</taxon>
        <taxon>Caldimicrobium</taxon>
    </lineage>
</organism>
<dbReference type="SUPFAM" id="SSF55060">
    <property type="entry name" value="GHMP Kinase, C-terminal domain"/>
    <property type="match status" value="1"/>
</dbReference>
<comment type="caution">
    <text evidence="8">The sequence shown here is derived from an EMBL/GenBank/DDBJ whole genome shotgun (WGS) entry which is preliminary data.</text>
</comment>
<dbReference type="PANTHER" id="PTHR43527:SF2">
    <property type="entry name" value="4-DIPHOSPHOCYTIDYL-2-C-METHYL-D-ERYTHRITOL KINASE, CHLOROPLASTIC"/>
    <property type="match status" value="1"/>
</dbReference>
<name>A0A832LW49_9BACT</name>
<feature type="active site" evidence="6">
    <location>
        <position position="135"/>
    </location>
</feature>
<dbReference type="GO" id="GO:0050515">
    <property type="term" value="F:4-(cytidine 5'-diphospho)-2-C-methyl-D-erythritol kinase activity"/>
    <property type="evidence" value="ECO:0007669"/>
    <property type="project" value="UniProtKB-UniRule"/>
</dbReference>
<dbReference type="EC" id="2.7.1.148" evidence="6"/>
<comment type="pathway">
    <text evidence="6">Isoprenoid biosynthesis; isopentenyl diphosphate biosynthesis via DXP pathway; isopentenyl diphosphate from 1-deoxy-D-xylulose 5-phosphate: step 3/6.</text>
</comment>
<dbReference type="InterPro" id="IPR036554">
    <property type="entry name" value="GHMP_kinase_C_sf"/>
</dbReference>
<keyword evidence="4 6" id="KW-0418">Kinase</keyword>
<dbReference type="InterPro" id="IPR006204">
    <property type="entry name" value="GHMP_kinase_N_dom"/>
</dbReference>
<comment type="catalytic activity">
    <reaction evidence="6">
        <text>4-CDP-2-C-methyl-D-erythritol + ATP = 4-CDP-2-C-methyl-D-erythritol 2-phosphate + ADP + H(+)</text>
        <dbReference type="Rhea" id="RHEA:18437"/>
        <dbReference type="ChEBI" id="CHEBI:15378"/>
        <dbReference type="ChEBI" id="CHEBI:30616"/>
        <dbReference type="ChEBI" id="CHEBI:57823"/>
        <dbReference type="ChEBI" id="CHEBI:57919"/>
        <dbReference type="ChEBI" id="CHEBI:456216"/>
        <dbReference type="EC" id="2.7.1.148"/>
    </reaction>
</comment>
<dbReference type="Gene3D" id="3.30.70.890">
    <property type="entry name" value="GHMP kinase, C-terminal domain"/>
    <property type="match status" value="1"/>
</dbReference>
<evidence type="ECO:0000256" key="3">
    <source>
        <dbReference type="ARBA" id="ARBA00022741"/>
    </source>
</evidence>
<dbReference type="EMBL" id="DSZU01000074">
    <property type="protein sequence ID" value="HGV55307.1"/>
    <property type="molecule type" value="Genomic_DNA"/>
</dbReference>
<feature type="binding site" evidence="6">
    <location>
        <begin position="95"/>
        <end position="105"/>
    </location>
    <ligand>
        <name>ATP</name>
        <dbReference type="ChEBI" id="CHEBI:30616"/>
    </ligand>
</feature>
<keyword evidence="3 6" id="KW-0547">Nucleotide-binding</keyword>
<keyword evidence="6" id="KW-0414">Isoprene biosynthesis</keyword>
<evidence type="ECO:0000256" key="4">
    <source>
        <dbReference type="ARBA" id="ARBA00022777"/>
    </source>
</evidence>
<keyword evidence="2 6" id="KW-0808">Transferase</keyword>
<dbReference type="AlphaFoldDB" id="A0A832LW49"/>
<feature type="active site" evidence="6">
    <location>
        <position position="12"/>
    </location>
</feature>
<dbReference type="GO" id="GO:0005524">
    <property type="term" value="F:ATP binding"/>
    <property type="evidence" value="ECO:0007669"/>
    <property type="project" value="UniProtKB-UniRule"/>
</dbReference>
<reference evidence="8" key="1">
    <citation type="journal article" date="2020" name="mSystems">
        <title>Genome- and Community-Level Interaction Insights into Carbon Utilization and Element Cycling Functions of Hydrothermarchaeota in Hydrothermal Sediment.</title>
        <authorList>
            <person name="Zhou Z."/>
            <person name="Liu Y."/>
            <person name="Xu W."/>
            <person name="Pan J."/>
            <person name="Luo Z.H."/>
            <person name="Li M."/>
        </authorList>
    </citation>
    <scope>NUCLEOTIDE SEQUENCE [LARGE SCALE GENOMIC DNA]</scope>
    <source>
        <strain evidence="8">SpSt-605</strain>
    </source>
</reference>
<dbReference type="Gene3D" id="3.30.230.10">
    <property type="match status" value="1"/>
</dbReference>
<protein>
    <recommendedName>
        <fullName evidence="1 6">4-diphosphocytidyl-2-C-methyl-D-erythritol kinase</fullName>
        <shortName evidence="6">CMK</shortName>
        <ecNumber evidence="6">2.7.1.148</ecNumber>
    </recommendedName>
    <alternativeName>
        <fullName evidence="6">4-(cytidine-5'-diphospho)-2-C-methyl-D-erythritol kinase</fullName>
    </alternativeName>
</protein>
<dbReference type="SUPFAM" id="SSF54211">
    <property type="entry name" value="Ribosomal protein S5 domain 2-like"/>
    <property type="match status" value="1"/>
</dbReference>
<comment type="similarity">
    <text evidence="6">Belongs to the GHMP kinase family. IspE subfamily.</text>
</comment>
<dbReference type="InterPro" id="IPR014721">
    <property type="entry name" value="Ribsml_uS5_D2-typ_fold_subgr"/>
</dbReference>
<evidence type="ECO:0000256" key="1">
    <source>
        <dbReference type="ARBA" id="ARBA00017473"/>
    </source>
</evidence>
<feature type="domain" description="GHMP kinase N-terminal" evidence="7">
    <location>
        <begin position="67"/>
        <end position="140"/>
    </location>
</feature>
<keyword evidence="5 6" id="KW-0067">ATP-binding</keyword>
<dbReference type="UniPathway" id="UPA00056">
    <property type="reaction ID" value="UER00094"/>
</dbReference>
<dbReference type="GO" id="GO:0016114">
    <property type="term" value="P:terpenoid biosynthetic process"/>
    <property type="evidence" value="ECO:0007669"/>
    <property type="project" value="UniProtKB-UniRule"/>
</dbReference>
<evidence type="ECO:0000256" key="2">
    <source>
        <dbReference type="ARBA" id="ARBA00022679"/>
    </source>
</evidence>
<dbReference type="PIRSF" id="PIRSF010376">
    <property type="entry name" value="IspE"/>
    <property type="match status" value="1"/>
</dbReference>
<comment type="function">
    <text evidence="6">Catalyzes the phosphorylation of the position 2 hydroxy group of 4-diphosphocytidyl-2C-methyl-D-erythritol.</text>
</comment>
<dbReference type="Pfam" id="PF00288">
    <property type="entry name" value="GHMP_kinases_N"/>
    <property type="match status" value="1"/>
</dbReference>
<evidence type="ECO:0000259" key="7">
    <source>
        <dbReference type="Pfam" id="PF00288"/>
    </source>
</evidence>
<gene>
    <name evidence="6 8" type="primary">ispE</name>
    <name evidence="8" type="ORF">ENT73_04375</name>
</gene>
<dbReference type="InterPro" id="IPR020568">
    <property type="entry name" value="Ribosomal_Su5_D2-typ_SF"/>
</dbReference>
<evidence type="ECO:0000256" key="5">
    <source>
        <dbReference type="ARBA" id="ARBA00022840"/>
    </source>
</evidence>